<protein>
    <recommendedName>
        <fullName evidence="3">UDP-glucose 6-dehydrogenase</fullName>
        <ecNumber evidence="3">1.1.1.22</ecNumber>
    </recommendedName>
</protein>
<feature type="compositionally biased region" description="Polar residues" evidence="7">
    <location>
        <begin position="1"/>
        <end position="16"/>
    </location>
</feature>
<evidence type="ECO:0000256" key="1">
    <source>
        <dbReference type="ARBA" id="ARBA00004701"/>
    </source>
</evidence>
<evidence type="ECO:0000259" key="8">
    <source>
        <dbReference type="SMART" id="SM00984"/>
    </source>
</evidence>
<gene>
    <name evidence="9" type="ORF">PMZ80_004841</name>
</gene>
<feature type="domain" description="UDP-glucose/GDP-mannose dehydrogenase C-terminal" evidence="8">
    <location>
        <begin position="366"/>
        <end position="462"/>
    </location>
</feature>
<feature type="region of interest" description="Disordered" evidence="7">
    <location>
        <begin position="473"/>
        <end position="514"/>
    </location>
</feature>
<sequence length="590" mass="64381">MAQSWTANSFVSQQGRNPREGEVKNESQRAIKSICCIGGGYVGGPSGAVIANRAPSTKVTVVDVNSDRIDAWNSTKLPVYEPYLYDLVAIARDGIPGQREPNLFFSTQVDEAIREADLIFVGVNTPTKTSGLGAGKASDLGWLEMATRRIARCADHDTIVIEKSTVPCGTAQDMQEILKANAKPGVQFEVLSNPEFLAEGTAISNLLCPDRVLIGCFETESGRTAANRLADVYANWVPKDRIITMNIWSAELSKLASNALLAQRISSINALSSICEATGANIEEVSYACGLDTRIGPKMLSASVGFGGSCFKKDIMNLTHISESLNLPEVAAYWKSVVEVNEYQKNRFTQQIVDTMHSTLSRKKIAVLGFAYKKNTGDTRESAAISVVRSLLDENAIVAIYDPKVRRNQIFDDLKLSTDDQRIQVCSDPYDACEDAHAVVILTEWDMFSNQEKRTTPARLGKKPDFEAALRASLSDTMRGKDPISDGLDSGYDSGHSYSPGASSPDLGSAHVRPSTPDFVVQQIAKPRKQTSELSEPQQLAQKKLDWSRVSSLMQRPMYVFDGRNTVDAQKLRSLGFHVVSIGSSASNSK</sequence>
<dbReference type="Pfam" id="PF00984">
    <property type="entry name" value="UDPG_MGDP_dh"/>
    <property type="match status" value="1"/>
</dbReference>
<evidence type="ECO:0000313" key="9">
    <source>
        <dbReference type="EMBL" id="KAK5942278.1"/>
    </source>
</evidence>
<dbReference type="GeneID" id="89998290"/>
<evidence type="ECO:0000256" key="6">
    <source>
        <dbReference type="ARBA" id="ARBA00047473"/>
    </source>
</evidence>
<comment type="pathway">
    <text evidence="1">Nucleotide-sugar biosynthesis; UDP-alpha-D-glucuronate biosynthesis; UDP-alpha-D-glucuronate from UDP-alpha-D-glucose: step 1/1.</text>
</comment>
<dbReference type="InterPro" id="IPR017476">
    <property type="entry name" value="UDP-Glc/GDP-Man"/>
</dbReference>
<dbReference type="NCBIfam" id="TIGR03026">
    <property type="entry name" value="NDP-sugDHase"/>
    <property type="match status" value="1"/>
</dbReference>
<dbReference type="SMART" id="SM00984">
    <property type="entry name" value="UDPG_MGDP_dh_C"/>
    <property type="match status" value="1"/>
</dbReference>
<dbReference type="InterPro" id="IPR036220">
    <property type="entry name" value="UDP-Glc/GDP-Man_DH_C_sf"/>
</dbReference>
<proteinExistence type="inferred from homology"/>
<evidence type="ECO:0000256" key="2">
    <source>
        <dbReference type="ARBA" id="ARBA00006601"/>
    </source>
</evidence>
<evidence type="ECO:0000256" key="5">
    <source>
        <dbReference type="ARBA" id="ARBA00023027"/>
    </source>
</evidence>
<keyword evidence="10" id="KW-1185">Reference proteome</keyword>
<evidence type="ECO:0000313" key="10">
    <source>
        <dbReference type="Proteomes" id="UP001334248"/>
    </source>
</evidence>
<reference evidence="9 10" key="1">
    <citation type="journal article" date="2023" name="Res Sq">
        <title>Genomic and morphological characterization of Knufia obscura isolated from the Mars 2020 spacecraft assembly facility.</title>
        <authorList>
            <person name="Chander A.M."/>
            <person name="Teixeira M.M."/>
            <person name="Singh N.K."/>
            <person name="Williams M.P."/>
            <person name="Parker C.W."/>
            <person name="Leo P."/>
            <person name="Stajich J.E."/>
            <person name="Torok T."/>
            <person name="Tighe S."/>
            <person name="Mason C.E."/>
            <person name="Venkateswaran K."/>
        </authorList>
    </citation>
    <scope>NUCLEOTIDE SEQUENCE [LARGE SCALE GENOMIC DNA]</scope>
    <source>
        <strain evidence="9 10">CCFEE 5817</strain>
    </source>
</reference>
<dbReference type="Pfam" id="PF03721">
    <property type="entry name" value="UDPG_MGDP_dh_N"/>
    <property type="match status" value="1"/>
</dbReference>
<dbReference type="InterPro" id="IPR014027">
    <property type="entry name" value="UDP-Glc/GDP-Man_DH_C"/>
</dbReference>
<dbReference type="SUPFAM" id="SSF52413">
    <property type="entry name" value="UDP-glucose/GDP-mannose dehydrogenase C-terminal domain"/>
    <property type="match status" value="1"/>
</dbReference>
<comment type="similarity">
    <text evidence="2">Belongs to the UDP-glucose/GDP-mannose dehydrogenase family.</text>
</comment>
<keyword evidence="5" id="KW-0520">NAD</keyword>
<dbReference type="InterPro" id="IPR014026">
    <property type="entry name" value="UDP-Glc/GDP-Man_DH_dimer"/>
</dbReference>
<dbReference type="Pfam" id="PF03720">
    <property type="entry name" value="UDPG_MGDP_dh_C"/>
    <property type="match status" value="1"/>
</dbReference>
<feature type="region of interest" description="Disordered" evidence="7">
    <location>
        <begin position="1"/>
        <end position="25"/>
    </location>
</feature>
<dbReference type="EMBL" id="JAVHJV010000005">
    <property type="protein sequence ID" value="KAK5942278.1"/>
    <property type="molecule type" value="Genomic_DNA"/>
</dbReference>
<evidence type="ECO:0000256" key="7">
    <source>
        <dbReference type="SAM" id="MobiDB-lite"/>
    </source>
</evidence>
<dbReference type="RefSeq" id="XP_064730368.1">
    <property type="nucleotide sequence ID" value="XM_064873264.1"/>
</dbReference>
<dbReference type="Gene3D" id="1.20.5.100">
    <property type="entry name" value="Cytochrome c1, transmembrane anchor, C-terminal"/>
    <property type="match status" value="1"/>
</dbReference>
<dbReference type="Gene3D" id="3.40.50.720">
    <property type="entry name" value="NAD(P)-binding Rossmann-like Domain"/>
    <property type="match status" value="2"/>
</dbReference>
<evidence type="ECO:0000256" key="4">
    <source>
        <dbReference type="ARBA" id="ARBA00023002"/>
    </source>
</evidence>
<dbReference type="PANTHER" id="PTHR11374">
    <property type="entry name" value="UDP-GLUCOSE DEHYDROGENASE/UDP-MANNAC DEHYDROGENASE"/>
    <property type="match status" value="1"/>
</dbReference>
<dbReference type="InterPro" id="IPR028356">
    <property type="entry name" value="UDPglc_DH_euk"/>
</dbReference>
<keyword evidence="4" id="KW-0560">Oxidoreductase</keyword>
<dbReference type="PIRSF" id="PIRSF500133">
    <property type="entry name" value="UDPglc_DH_euk"/>
    <property type="match status" value="1"/>
</dbReference>
<organism evidence="9 10">
    <name type="scientific">Knufia obscura</name>
    <dbReference type="NCBI Taxonomy" id="1635080"/>
    <lineage>
        <taxon>Eukaryota</taxon>
        <taxon>Fungi</taxon>
        <taxon>Dikarya</taxon>
        <taxon>Ascomycota</taxon>
        <taxon>Pezizomycotina</taxon>
        <taxon>Eurotiomycetes</taxon>
        <taxon>Chaetothyriomycetidae</taxon>
        <taxon>Chaetothyriales</taxon>
        <taxon>Trichomeriaceae</taxon>
        <taxon>Knufia</taxon>
    </lineage>
</organism>
<dbReference type="PIRSF" id="PIRSF000124">
    <property type="entry name" value="UDPglc_GDPman_dh"/>
    <property type="match status" value="1"/>
</dbReference>
<dbReference type="Proteomes" id="UP001334248">
    <property type="component" value="Unassembled WGS sequence"/>
</dbReference>
<evidence type="ECO:0000256" key="3">
    <source>
        <dbReference type="ARBA" id="ARBA00012954"/>
    </source>
</evidence>
<comment type="catalytic activity">
    <reaction evidence="6">
        <text>UDP-alpha-D-glucose + 2 NAD(+) + H2O = UDP-alpha-D-glucuronate + 2 NADH + 3 H(+)</text>
        <dbReference type="Rhea" id="RHEA:23596"/>
        <dbReference type="ChEBI" id="CHEBI:15377"/>
        <dbReference type="ChEBI" id="CHEBI:15378"/>
        <dbReference type="ChEBI" id="CHEBI:57540"/>
        <dbReference type="ChEBI" id="CHEBI:57945"/>
        <dbReference type="ChEBI" id="CHEBI:58052"/>
        <dbReference type="ChEBI" id="CHEBI:58885"/>
        <dbReference type="EC" id="1.1.1.22"/>
    </reaction>
</comment>
<dbReference type="PANTHER" id="PTHR11374:SF3">
    <property type="entry name" value="UDP-GLUCOSE 6-DEHYDROGENASE"/>
    <property type="match status" value="1"/>
</dbReference>
<dbReference type="InterPro" id="IPR001732">
    <property type="entry name" value="UDP-Glc/GDP-Man_DH_N"/>
</dbReference>
<accession>A0ABR0RPV4</accession>
<comment type="caution">
    <text evidence="9">The sequence shown here is derived from an EMBL/GenBank/DDBJ whole genome shotgun (WGS) entry which is preliminary data.</text>
</comment>
<dbReference type="InterPro" id="IPR036291">
    <property type="entry name" value="NAD(P)-bd_dom_sf"/>
</dbReference>
<dbReference type="EC" id="1.1.1.22" evidence="3"/>
<dbReference type="InterPro" id="IPR008927">
    <property type="entry name" value="6-PGluconate_DH-like_C_sf"/>
</dbReference>
<dbReference type="SUPFAM" id="SSF48179">
    <property type="entry name" value="6-phosphogluconate dehydrogenase C-terminal domain-like"/>
    <property type="match status" value="1"/>
</dbReference>
<dbReference type="SUPFAM" id="SSF51735">
    <property type="entry name" value="NAD(P)-binding Rossmann-fold domains"/>
    <property type="match status" value="1"/>
</dbReference>
<name>A0ABR0RPV4_9EURO</name>